<feature type="transmembrane region" description="Helical" evidence="1">
    <location>
        <begin position="234"/>
        <end position="253"/>
    </location>
</feature>
<sequence length="258" mass="29360">MATGAYGTHTLRFRDEWRDFLRFVARPRIAPRLPGRRGGHGEWMDWFPDVSVGRLFRWACVLWAINLLFLGPIALAAAGAGGAEHRLDLGNIPWLQALLWAPIVEELTFRHGLRQPGRAVWLVPACVVALLSGPRWYAVALAGMVVLLCWWPYLRRVPARPAALPWRWRRAYLRIFPWVVHGSCLLFAAVHLNNFSLNQTPWWLMPLLVLPQWLTGLALAWLRVRRGIGASMLLHGMFNGGPLLVVWLALQWMPLPPA</sequence>
<dbReference type="RefSeq" id="WP_116518034.1">
    <property type="nucleotide sequence ID" value="NZ_JACCEX010000002.1"/>
</dbReference>
<evidence type="ECO:0000259" key="2">
    <source>
        <dbReference type="Pfam" id="PF02517"/>
    </source>
</evidence>
<organism evidence="3 4">
    <name type="scientific">Pusillimonas noertemannii</name>
    <dbReference type="NCBI Taxonomy" id="305977"/>
    <lineage>
        <taxon>Bacteria</taxon>
        <taxon>Pseudomonadati</taxon>
        <taxon>Pseudomonadota</taxon>
        <taxon>Betaproteobacteria</taxon>
        <taxon>Burkholderiales</taxon>
        <taxon>Alcaligenaceae</taxon>
        <taxon>Pusillimonas</taxon>
    </lineage>
</organism>
<dbReference type="GO" id="GO:0004175">
    <property type="term" value="F:endopeptidase activity"/>
    <property type="evidence" value="ECO:0007669"/>
    <property type="project" value="UniProtKB-ARBA"/>
</dbReference>
<keyword evidence="1" id="KW-0472">Membrane</keyword>
<feature type="domain" description="CAAX prenyl protease 2/Lysostaphin resistance protein A-like" evidence="2">
    <location>
        <begin position="94"/>
        <end position="239"/>
    </location>
</feature>
<gene>
    <name evidence="3" type="ORF">C7440_1493</name>
</gene>
<feature type="transmembrane region" description="Helical" evidence="1">
    <location>
        <begin position="55"/>
        <end position="78"/>
    </location>
</feature>
<dbReference type="GO" id="GO:0080120">
    <property type="term" value="P:CAAX-box protein maturation"/>
    <property type="evidence" value="ECO:0007669"/>
    <property type="project" value="UniProtKB-ARBA"/>
</dbReference>
<name>A0A2U1CLX7_9BURK</name>
<keyword evidence="3" id="KW-0645">Protease</keyword>
<evidence type="ECO:0000313" key="4">
    <source>
        <dbReference type="Proteomes" id="UP000246145"/>
    </source>
</evidence>
<keyword evidence="1" id="KW-0812">Transmembrane</keyword>
<evidence type="ECO:0000256" key="1">
    <source>
        <dbReference type="SAM" id="Phobius"/>
    </source>
</evidence>
<dbReference type="AlphaFoldDB" id="A0A2U1CLX7"/>
<evidence type="ECO:0000313" key="3">
    <source>
        <dbReference type="EMBL" id="PVY62005.1"/>
    </source>
</evidence>
<feature type="transmembrane region" description="Helical" evidence="1">
    <location>
        <begin position="202"/>
        <end position="222"/>
    </location>
</feature>
<feature type="transmembrane region" description="Helical" evidence="1">
    <location>
        <begin position="136"/>
        <end position="154"/>
    </location>
</feature>
<accession>A0A2U1CLX7</accession>
<reference evidence="3 4" key="1">
    <citation type="submission" date="2018-04" db="EMBL/GenBank/DDBJ databases">
        <title>Genomic Encyclopedia of Type Strains, Phase IV (KMG-IV): sequencing the most valuable type-strain genomes for metagenomic binning, comparative biology and taxonomic classification.</title>
        <authorList>
            <person name="Goeker M."/>
        </authorList>
    </citation>
    <scope>NUCLEOTIDE SEQUENCE [LARGE SCALE GENOMIC DNA]</scope>
    <source>
        <strain evidence="3 4">DSM 10065</strain>
    </source>
</reference>
<dbReference type="OrthoDB" id="8521072at2"/>
<dbReference type="STRING" id="1231391.GCA_000308195_01584"/>
<keyword evidence="1" id="KW-1133">Transmembrane helix</keyword>
<dbReference type="GO" id="GO:0006508">
    <property type="term" value="P:proteolysis"/>
    <property type="evidence" value="ECO:0007669"/>
    <property type="project" value="UniProtKB-KW"/>
</dbReference>
<protein>
    <submittedName>
        <fullName evidence="3">CAAX prenyl protease-like protein</fullName>
    </submittedName>
</protein>
<keyword evidence="4" id="KW-1185">Reference proteome</keyword>
<comment type="caution">
    <text evidence="3">The sequence shown here is derived from an EMBL/GenBank/DDBJ whole genome shotgun (WGS) entry which is preliminary data.</text>
</comment>
<proteinExistence type="predicted"/>
<dbReference type="InterPro" id="IPR003675">
    <property type="entry name" value="Rce1/LyrA-like_dom"/>
</dbReference>
<dbReference type="EMBL" id="QEKO01000002">
    <property type="protein sequence ID" value="PVY62005.1"/>
    <property type="molecule type" value="Genomic_DNA"/>
</dbReference>
<dbReference type="Proteomes" id="UP000246145">
    <property type="component" value="Unassembled WGS sequence"/>
</dbReference>
<dbReference type="Pfam" id="PF02517">
    <property type="entry name" value="Rce1-like"/>
    <property type="match status" value="1"/>
</dbReference>
<feature type="transmembrane region" description="Helical" evidence="1">
    <location>
        <begin position="175"/>
        <end position="196"/>
    </location>
</feature>
<keyword evidence="3" id="KW-0378">Hydrolase</keyword>